<accession>A0A8J4VLZ2</accession>
<gene>
    <name evidence="1" type="ORF">CMV_020211</name>
</gene>
<organism evidence="1 2">
    <name type="scientific">Castanea mollissima</name>
    <name type="common">Chinese chestnut</name>
    <dbReference type="NCBI Taxonomy" id="60419"/>
    <lineage>
        <taxon>Eukaryota</taxon>
        <taxon>Viridiplantae</taxon>
        <taxon>Streptophyta</taxon>
        <taxon>Embryophyta</taxon>
        <taxon>Tracheophyta</taxon>
        <taxon>Spermatophyta</taxon>
        <taxon>Magnoliopsida</taxon>
        <taxon>eudicotyledons</taxon>
        <taxon>Gunneridae</taxon>
        <taxon>Pentapetalae</taxon>
        <taxon>rosids</taxon>
        <taxon>fabids</taxon>
        <taxon>Fagales</taxon>
        <taxon>Fagaceae</taxon>
        <taxon>Castanea</taxon>
    </lineage>
</organism>
<comment type="caution">
    <text evidence="1">The sequence shown here is derived from an EMBL/GenBank/DDBJ whole genome shotgun (WGS) entry which is preliminary data.</text>
</comment>
<reference evidence="1" key="1">
    <citation type="submission" date="2020-03" db="EMBL/GenBank/DDBJ databases">
        <title>Castanea mollissima Vanexum genome sequencing.</title>
        <authorList>
            <person name="Staton M."/>
        </authorList>
    </citation>
    <scope>NUCLEOTIDE SEQUENCE</scope>
    <source>
        <tissue evidence="1">Leaf</tissue>
    </source>
</reference>
<keyword evidence="2" id="KW-1185">Reference proteome</keyword>
<dbReference type="AlphaFoldDB" id="A0A8J4VLZ2"/>
<name>A0A8J4VLZ2_9ROSI</name>
<dbReference type="Proteomes" id="UP000737018">
    <property type="component" value="Unassembled WGS sequence"/>
</dbReference>
<sequence>MIQYFSLDLFEEMVSTAEGSTQVFVARKYLQRLPKCRSIAFVTSWEKMVLTFKGGTRVFVARIPTSVTDDDFGRIQ</sequence>
<evidence type="ECO:0000313" key="1">
    <source>
        <dbReference type="EMBL" id="KAF3954449.1"/>
    </source>
</evidence>
<dbReference type="EMBL" id="JRKL02003701">
    <property type="protein sequence ID" value="KAF3954449.1"/>
    <property type="molecule type" value="Genomic_DNA"/>
</dbReference>
<protein>
    <submittedName>
        <fullName evidence="1">Uncharacterized protein</fullName>
    </submittedName>
</protein>
<evidence type="ECO:0000313" key="2">
    <source>
        <dbReference type="Proteomes" id="UP000737018"/>
    </source>
</evidence>
<proteinExistence type="predicted"/>